<dbReference type="Proteomes" id="UP000019804">
    <property type="component" value="Unassembled WGS sequence"/>
</dbReference>
<name>A0A017SPL4_ASPRC</name>
<sequence length="443" mass="48552">MKLEDSRAHIAQDTVLIGGLQEKVVELQALVQKQKVTISNQSKTISDPRIIRKQSQQQQQQQQVPGCGNGAVMPMTPQRHGQGQCQGLSPFESPYSTRSGFSGASGASGAGVEYSPPPPMFDINGNGFVPQFPGQCWGQPLPGVNPLPLPSIWDPLAWSNGNPYAVAYLDPTTCISEFSSRLRELWTKTELFGQVHANVPSIYKDSHLDKRVKEYIMSVSDRQGASSLLGSPATRFFLVAKAINAFLVRDVLKVTVIKGFDAQADMEIGGIKKQLFPDTPTPIRHIMVIAMTTKIQTLKTKPNFIEFCQQKTLDHMQKLWHLIGPLTHPQSNTTIDPLTGNSQAWTDLSAIVSEAEMLALDMYSIPFEYRSEFPAVDEAFDPATMVNSDAFVMGDPAVLVGSDCRVRLGVTPVVRARDNSDCEVGVVRVVSMGNVLLRMGGHK</sequence>
<gene>
    <name evidence="2" type="ORF">EURHEDRAFT_470231</name>
</gene>
<dbReference type="OrthoDB" id="4203839at2759"/>
<evidence type="ECO:0000313" key="2">
    <source>
        <dbReference type="EMBL" id="EYE98923.1"/>
    </source>
</evidence>
<evidence type="ECO:0000256" key="1">
    <source>
        <dbReference type="SAM" id="MobiDB-lite"/>
    </source>
</evidence>
<reference evidence="3" key="1">
    <citation type="journal article" date="2014" name="Nat. Commun.">
        <title>Genomic adaptations of the halophilic Dead Sea filamentous fungus Eurotium rubrum.</title>
        <authorList>
            <person name="Kis-Papo T."/>
            <person name="Weig A.R."/>
            <person name="Riley R."/>
            <person name="Persoh D."/>
            <person name="Salamov A."/>
            <person name="Sun H."/>
            <person name="Lipzen A."/>
            <person name="Wasser S.P."/>
            <person name="Rambold G."/>
            <person name="Grigoriev I.V."/>
            <person name="Nevo E."/>
        </authorList>
    </citation>
    <scope>NUCLEOTIDE SEQUENCE [LARGE SCALE GENOMIC DNA]</scope>
    <source>
        <strain evidence="3">CBS 135680</strain>
    </source>
</reference>
<protein>
    <submittedName>
        <fullName evidence="2">Uncharacterized protein</fullName>
    </submittedName>
</protein>
<evidence type="ECO:0000313" key="3">
    <source>
        <dbReference type="Proteomes" id="UP000019804"/>
    </source>
</evidence>
<dbReference type="EMBL" id="KK088412">
    <property type="protein sequence ID" value="EYE98923.1"/>
    <property type="molecule type" value="Genomic_DNA"/>
</dbReference>
<feature type="compositionally biased region" description="Low complexity" evidence="1">
    <location>
        <begin position="54"/>
        <end position="63"/>
    </location>
</feature>
<accession>A0A017SPL4</accession>
<feature type="region of interest" description="Disordered" evidence="1">
    <location>
        <begin position="41"/>
        <end position="66"/>
    </location>
</feature>
<dbReference type="HOGENOM" id="CLU_532118_0_0_1"/>
<dbReference type="GeneID" id="63700423"/>
<proteinExistence type="predicted"/>
<dbReference type="RefSeq" id="XP_040642611.1">
    <property type="nucleotide sequence ID" value="XM_040785299.1"/>
</dbReference>
<keyword evidence="3" id="KW-1185">Reference proteome</keyword>
<dbReference type="STRING" id="1388766.A0A017SPL4"/>
<organism evidence="2 3">
    <name type="scientific">Aspergillus ruber (strain CBS 135680)</name>
    <dbReference type="NCBI Taxonomy" id="1388766"/>
    <lineage>
        <taxon>Eukaryota</taxon>
        <taxon>Fungi</taxon>
        <taxon>Dikarya</taxon>
        <taxon>Ascomycota</taxon>
        <taxon>Pezizomycotina</taxon>
        <taxon>Eurotiomycetes</taxon>
        <taxon>Eurotiomycetidae</taxon>
        <taxon>Eurotiales</taxon>
        <taxon>Aspergillaceae</taxon>
        <taxon>Aspergillus</taxon>
        <taxon>Aspergillus subgen. Aspergillus</taxon>
    </lineage>
</organism>
<dbReference type="AlphaFoldDB" id="A0A017SPL4"/>